<dbReference type="Pfam" id="PF13393">
    <property type="entry name" value="tRNA-synt_His"/>
    <property type="match status" value="1"/>
</dbReference>
<dbReference type="InterPro" id="IPR045864">
    <property type="entry name" value="aa-tRNA-synth_II/BPL/LPL"/>
</dbReference>
<evidence type="ECO:0000256" key="1">
    <source>
        <dbReference type="ARBA" id="ARBA00008226"/>
    </source>
</evidence>
<dbReference type="GO" id="GO:0005524">
    <property type="term" value="F:ATP binding"/>
    <property type="evidence" value="ECO:0007669"/>
    <property type="project" value="InterPro"/>
</dbReference>
<dbReference type="PANTHER" id="PTHR43707:SF1">
    <property type="entry name" value="HISTIDINE--TRNA LIGASE, MITOCHONDRIAL-RELATED"/>
    <property type="match status" value="1"/>
</dbReference>
<dbReference type="Gene3D" id="3.30.930.10">
    <property type="entry name" value="Bira Bifunctional Protein, Domain 2"/>
    <property type="match status" value="1"/>
</dbReference>
<comment type="similarity">
    <text evidence="1">Belongs to the class-II aminoacyl-tRNA synthetase family.</text>
</comment>
<organism evidence="3">
    <name type="scientific">marine sediment metagenome</name>
    <dbReference type="NCBI Taxonomy" id="412755"/>
    <lineage>
        <taxon>unclassified sequences</taxon>
        <taxon>metagenomes</taxon>
        <taxon>ecological metagenomes</taxon>
    </lineage>
</organism>
<evidence type="ECO:0000313" key="3">
    <source>
        <dbReference type="EMBL" id="KKO03655.1"/>
    </source>
</evidence>
<protein>
    <recommendedName>
        <fullName evidence="2">Aminoacyl-transfer RNA synthetases class-II family profile domain-containing protein</fullName>
    </recommendedName>
</protein>
<dbReference type="InterPro" id="IPR006195">
    <property type="entry name" value="aa-tRNA-synth_II"/>
</dbReference>
<accession>A0A0F9VHW5</accession>
<dbReference type="PANTHER" id="PTHR43707">
    <property type="entry name" value="HISTIDYL-TRNA SYNTHETASE"/>
    <property type="match status" value="1"/>
</dbReference>
<dbReference type="HAMAP" id="MF_00127">
    <property type="entry name" value="His_tRNA_synth"/>
    <property type="match status" value="1"/>
</dbReference>
<feature type="domain" description="Aminoacyl-transfer RNA synthetases class-II family profile" evidence="2">
    <location>
        <begin position="1"/>
        <end position="335"/>
    </location>
</feature>
<dbReference type="NCBIfam" id="TIGR00442">
    <property type="entry name" value="hisS"/>
    <property type="match status" value="1"/>
</dbReference>
<name>A0A0F9VHW5_9ZZZZ</name>
<reference evidence="3" key="1">
    <citation type="journal article" date="2015" name="Nature">
        <title>Complex archaea that bridge the gap between prokaryotes and eukaryotes.</title>
        <authorList>
            <person name="Spang A."/>
            <person name="Saw J.H."/>
            <person name="Jorgensen S.L."/>
            <person name="Zaremba-Niedzwiedzka K."/>
            <person name="Martijn J."/>
            <person name="Lind A.E."/>
            <person name="van Eijk R."/>
            <person name="Schleper C."/>
            <person name="Guy L."/>
            <person name="Ettema T.J."/>
        </authorList>
    </citation>
    <scope>NUCLEOTIDE SEQUENCE</scope>
</reference>
<dbReference type="GO" id="GO:0004821">
    <property type="term" value="F:histidine-tRNA ligase activity"/>
    <property type="evidence" value="ECO:0007669"/>
    <property type="project" value="InterPro"/>
</dbReference>
<dbReference type="InterPro" id="IPR041715">
    <property type="entry name" value="HisRS-like_core"/>
</dbReference>
<dbReference type="InterPro" id="IPR036621">
    <property type="entry name" value="Anticodon-bd_dom_sf"/>
</dbReference>
<dbReference type="GO" id="GO:0005737">
    <property type="term" value="C:cytoplasm"/>
    <property type="evidence" value="ECO:0007669"/>
    <property type="project" value="InterPro"/>
</dbReference>
<dbReference type="SUPFAM" id="SSF52954">
    <property type="entry name" value="Class II aaRS ABD-related"/>
    <property type="match status" value="1"/>
</dbReference>
<dbReference type="PROSITE" id="PS50862">
    <property type="entry name" value="AA_TRNA_LIGASE_II"/>
    <property type="match status" value="1"/>
</dbReference>
<dbReference type="EMBL" id="LAZR01000026">
    <property type="protein sequence ID" value="KKO03655.1"/>
    <property type="molecule type" value="Genomic_DNA"/>
</dbReference>
<comment type="caution">
    <text evidence="3">The sequence shown here is derived from an EMBL/GenBank/DDBJ whole genome shotgun (WGS) entry which is preliminary data.</text>
</comment>
<dbReference type="SUPFAM" id="SSF55681">
    <property type="entry name" value="Class II aaRS and biotin synthetases"/>
    <property type="match status" value="1"/>
</dbReference>
<dbReference type="InterPro" id="IPR004516">
    <property type="entry name" value="HisRS/HisZ"/>
</dbReference>
<dbReference type="GO" id="GO:0006427">
    <property type="term" value="P:histidyl-tRNA aminoacylation"/>
    <property type="evidence" value="ECO:0007669"/>
    <property type="project" value="InterPro"/>
</dbReference>
<dbReference type="CDD" id="cd00773">
    <property type="entry name" value="HisRS-like_core"/>
    <property type="match status" value="1"/>
</dbReference>
<evidence type="ECO:0000259" key="2">
    <source>
        <dbReference type="PROSITE" id="PS50862"/>
    </source>
</evidence>
<dbReference type="Gene3D" id="3.40.50.800">
    <property type="entry name" value="Anticodon-binding domain"/>
    <property type="match status" value="1"/>
</dbReference>
<gene>
    <name evidence="3" type="ORF">LCGC14_0095830</name>
</gene>
<dbReference type="AlphaFoldDB" id="A0A0F9VHW5"/>
<proteinExistence type="inferred from homology"/>
<sequence length="430" mass="47719">MSDAKNIQSVKGTRDFYPDDMRLRNWIADTWREVSLRNGFEEYDAPIFEYLDLFTIKSGDEIAAQLFSFTDRGGRSLAIRPEITPSLARMVNARINALPRPIKWFSVPRLCRAENPQRGRLREFFQWNVDVIGSDDVLADAECIYTAVDFLRQVGLTPDDVVVRIGSRPLVVHKLRQLGVAEAAMDQALVALDRRPKISAEAFAEQCAKAGLSDEQVGAICEFLDVPETDSLQQVAAVEGMDGDRNAILQLRTHLEAMGVWPYCRFDWHIVRGLAYYTGIVYEVFDAAGSLRAVAGGGRYDNLVEVLGGPKIGATGFGMGDVVLAILLKDKDKLPHTAGRLDYFVIDDRECPLSLVLQVVSEIRKRGGQADFSYKRQNTGKQLKEANRRGAAAAVIVRGAGKPIGIKNLANGNQTDQPLEDFLSLLDKTR</sequence>
<dbReference type="PIRSF" id="PIRSF001549">
    <property type="entry name" value="His-tRNA_synth"/>
    <property type="match status" value="1"/>
</dbReference>
<dbReference type="InterPro" id="IPR015807">
    <property type="entry name" value="His-tRNA-ligase"/>
</dbReference>